<protein>
    <submittedName>
        <fullName evidence="2">DUF357 domain-containing protein</fullName>
    </submittedName>
</protein>
<organism evidence="2 3">
    <name type="scientific">Methanomicrobium antiquum</name>
    <dbReference type="NCBI Taxonomy" id="487686"/>
    <lineage>
        <taxon>Archaea</taxon>
        <taxon>Methanobacteriati</taxon>
        <taxon>Methanobacteriota</taxon>
        <taxon>Stenosarchaea group</taxon>
        <taxon>Methanomicrobia</taxon>
        <taxon>Methanomicrobiales</taxon>
        <taxon>Methanomicrobiaceae</taxon>
        <taxon>Methanomicrobium</taxon>
    </lineage>
</organism>
<sequence>MNSKTKPEIFGELLENTISALIVYPSPESPYWKVSEEILEMAVAYRRDGLSFADRGDLVNAHAAFSYGFGWLDFGILSGLFSGEKPVKRVPLFDENMPDVLFPHLFEKTNRYKNMLSEAVISVSPAPDIESPLYSFSKSVLNCAENYLNSGEKYNSCENFVNALAYFSYGYGILDAAVRSGLFIIVKNRSLFTV</sequence>
<dbReference type="SUPFAM" id="SSF158372">
    <property type="entry name" value="AF1782-like"/>
    <property type="match status" value="2"/>
</dbReference>
<proteinExistence type="predicted"/>
<dbReference type="KEGG" id="manq:L1994_07605"/>
<accession>A0AAF0FQB3</accession>
<dbReference type="Proteomes" id="UP001218895">
    <property type="component" value="Chromosome"/>
</dbReference>
<evidence type="ECO:0000313" key="2">
    <source>
        <dbReference type="EMBL" id="WFN36016.1"/>
    </source>
</evidence>
<dbReference type="InterPro" id="IPR036809">
    <property type="entry name" value="AF1782-like_sf"/>
</dbReference>
<dbReference type="Gene3D" id="1.20.1270.90">
    <property type="entry name" value="AF1782-like"/>
    <property type="match status" value="2"/>
</dbReference>
<dbReference type="AlphaFoldDB" id="A0AAF0FQB3"/>
<dbReference type="RefSeq" id="WP_278098854.1">
    <property type="nucleotide sequence ID" value="NZ_CP091092.1"/>
</dbReference>
<feature type="domain" description="DUF357" evidence="1">
    <location>
        <begin position="12"/>
        <end position="81"/>
    </location>
</feature>
<name>A0AAF0FQB3_9EURY</name>
<dbReference type="EMBL" id="CP091092">
    <property type="protein sequence ID" value="WFN36016.1"/>
    <property type="molecule type" value="Genomic_DNA"/>
</dbReference>
<dbReference type="GeneID" id="79950253"/>
<gene>
    <name evidence="2" type="ORF">L1994_07605</name>
</gene>
<reference evidence="2" key="1">
    <citation type="submission" date="2022-01" db="EMBL/GenBank/DDBJ databases">
        <title>Complete genome of Methanomicrobium antiquum DSM 21220.</title>
        <authorList>
            <person name="Chen S.-C."/>
            <person name="You Y.-T."/>
            <person name="Zhou Y.-Z."/>
            <person name="Lai M.-C."/>
        </authorList>
    </citation>
    <scope>NUCLEOTIDE SEQUENCE</scope>
    <source>
        <strain evidence="2">DSM 21220</strain>
    </source>
</reference>
<dbReference type="InterPro" id="IPR023140">
    <property type="entry name" value="DUF357"/>
</dbReference>
<feature type="domain" description="DUF357" evidence="1">
    <location>
        <begin position="111"/>
        <end position="183"/>
    </location>
</feature>
<evidence type="ECO:0000313" key="3">
    <source>
        <dbReference type="Proteomes" id="UP001218895"/>
    </source>
</evidence>
<dbReference type="Pfam" id="PF04010">
    <property type="entry name" value="DUF357"/>
    <property type="match status" value="2"/>
</dbReference>
<evidence type="ECO:0000259" key="1">
    <source>
        <dbReference type="Pfam" id="PF04010"/>
    </source>
</evidence>
<keyword evidence="3" id="KW-1185">Reference proteome</keyword>